<dbReference type="STRING" id="1890683.A0A427YQR5"/>
<dbReference type="PANTHER" id="PTHR10556:SF28">
    <property type="entry name" value="VERY-LONG-CHAIN ENOYL-COA REDUCTASE"/>
    <property type="match status" value="1"/>
</dbReference>
<dbReference type="OrthoDB" id="540503at2759"/>
<accession>A0A427YQR5</accession>
<keyword evidence="6 10" id="KW-1133">Transmembrane helix</keyword>
<dbReference type="GO" id="GO:0042761">
    <property type="term" value="P:very long-chain fatty acid biosynthetic process"/>
    <property type="evidence" value="ECO:0007669"/>
    <property type="project" value="TreeGrafter"/>
</dbReference>
<feature type="transmembrane region" description="Helical" evidence="10">
    <location>
        <begin position="92"/>
        <end position="116"/>
    </location>
</feature>
<dbReference type="Pfam" id="PF02544">
    <property type="entry name" value="Steroid_dh"/>
    <property type="match status" value="1"/>
</dbReference>
<gene>
    <name evidence="12" type="primary">TSC13</name>
    <name evidence="12" type="ORF">EHS25_007732</name>
</gene>
<dbReference type="EMBL" id="RSCD01000004">
    <property type="protein sequence ID" value="RSH93376.1"/>
    <property type="molecule type" value="Genomic_DNA"/>
</dbReference>
<evidence type="ECO:0000256" key="1">
    <source>
        <dbReference type="ARBA" id="ARBA00004477"/>
    </source>
</evidence>
<keyword evidence="13" id="KW-1185">Reference proteome</keyword>
<protein>
    <submittedName>
        <fullName evidence="12">3-oxo-5a-steroid 4-dehydrogenase</fullName>
    </submittedName>
</protein>
<evidence type="ECO:0000256" key="3">
    <source>
        <dbReference type="ARBA" id="ARBA00022516"/>
    </source>
</evidence>
<evidence type="ECO:0000256" key="10">
    <source>
        <dbReference type="SAM" id="Phobius"/>
    </source>
</evidence>
<feature type="domain" description="3-oxo-5-alpha-steroid 4-dehydrogenase C-terminal" evidence="11">
    <location>
        <begin position="153"/>
        <end position="310"/>
    </location>
</feature>
<dbReference type="InterPro" id="IPR039357">
    <property type="entry name" value="SRD5A/TECR"/>
</dbReference>
<feature type="transmembrane region" description="Helical" evidence="10">
    <location>
        <begin position="255"/>
        <end position="278"/>
    </location>
</feature>
<proteinExistence type="inferred from homology"/>
<comment type="similarity">
    <text evidence="2">Belongs to the steroid 5-alpha reductase family.</text>
</comment>
<name>A0A427YQR5_9TREE</name>
<evidence type="ECO:0000256" key="4">
    <source>
        <dbReference type="ARBA" id="ARBA00022692"/>
    </source>
</evidence>
<evidence type="ECO:0000256" key="8">
    <source>
        <dbReference type="ARBA" id="ARBA00023098"/>
    </source>
</evidence>
<evidence type="ECO:0000256" key="2">
    <source>
        <dbReference type="ARBA" id="ARBA00007742"/>
    </source>
</evidence>
<dbReference type="PANTHER" id="PTHR10556">
    <property type="entry name" value="3-OXO-5-ALPHA-STEROID 4-DEHYDROGENASE"/>
    <property type="match status" value="1"/>
</dbReference>
<keyword evidence="7" id="KW-0560">Oxidoreductase</keyword>
<evidence type="ECO:0000256" key="7">
    <source>
        <dbReference type="ARBA" id="ARBA00023002"/>
    </source>
</evidence>
<evidence type="ECO:0000256" key="6">
    <source>
        <dbReference type="ARBA" id="ARBA00022989"/>
    </source>
</evidence>
<organism evidence="12 13">
    <name type="scientific">Saitozyma podzolica</name>
    <dbReference type="NCBI Taxonomy" id="1890683"/>
    <lineage>
        <taxon>Eukaryota</taxon>
        <taxon>Fungi</taxon>
        <taxon>Dikarya</taxon>
        <taxon>Basidiomycota</taxon>
        <taxon>Agaricomycotina</taxon>
        <taxon>Tremellomycetes</taxon>
        <taxon>Tremellales</taxon>
        <taxon>Trimorphomycetaceae</taxon>
        <taxon>Saitozyma</taxon>
    </lineage>
</organism>
<feature type="transmembrane region" description="Helical" evidence="10">
    <location>
        <begin position="201"/>
        <end position="220"/>
    </location>
</feature>
<dbReference type="InterPro" id="IPR001104">
    <property type="entry name" value="3-oxo-5_a-steroid_4-DH_C"/>
</dbReference>
<evidence type="ECO:0000256" key="9">
    <source>
        <dbReference type="ARBA" id="ARBA00023136"/>
    </source>
</evidence>
<dbReference type="AlphaFoldDB" id="A0A427YQR5"/>
<dbReference type="PROSITE" id="PS50244">
    <property type="entry name" value="S5A_REDUCTASE"/>
    <property type="match status" value="1"/>
</dbReference>
<reference evidence="12 13" key="1">
    <citation type="submission" date="2018-11" db="EMBL/GenBank/DDBJ databases">
        <title>Genome sequence of Saitozyma podzolica DSM 27192.</title>
        <authorList>
            <person name="Aliyu H."/>
            <person name="Gorte O."/>
            <person name="Ochsenreither K."/>
        </authorList>
    </citation>
    <scope>NUCLEOTIDE SEQUENCE [LARGE SCALE GENOMIC DNA]</scope>
    <source>
        <strain evidence="12 13">DSM 27192</strain>
    </source>
</reference>
<sequence length="310" mass="35999">MVSLSISIKGKPSITVDFPGKRPDKVTVKEVKAAVEAKFPQLVANRQRLKLPVSEGKPVALTDESRTIGSYGVKEGSQLQVKDLGRQIEYRVLYLWEYAGPIFLNPLFVQFSFLLWGKYDLSTLQVTYRNLTVFHFIKRFLESAFVHDFSRATVPLSYVYRNCLYYWGINGILIGLTLYRPAYSAQALKGSILDNPNWIRFWTVFILINEFINFLTHLHLRTLRTPPGQPRKFPTGLGFDQIVCANYFWETLQVIGMVVMSGFDLGNLVYISIATYFMGRWAGQKYRRYKKEFDPKVYPGKRWKMFPFIY</sequence>
<evidence type="ECO:0000313" key="13">
    <source>
        <dbReference type="Proteomes" id="UP000279259"/>
    </source>
</evidence>
<keyword evidence="9 10" id="KW-0472">Membrane</keyword>
<dbReference type="InterPro" id="IPR029071">
    <property type="entry name" value="Ubiquitin-like_domsf"/>
</dbReference>
<dbReference type="Proteomes" id="UP000279259">
    <property type="component" value="Unassembled WGS sequence"/>
</dbReference>
<evidence type="ECO:0000256" key="5">
    <source>
        <dbReference type="ARBA" id="ARBA00022857"/>
    </source>
</evidence>
<feature type="transmembrane region" description="Helical" evidence="10">
    <location>
        <begin position="164"/>
        <end position="180"/>
    </location>
</feature>
<comment type="caution">
    <text evidence="12">The sequence shown here is derived from an EMBL/GenBank/DDBJ whole genome shotgun (WGS) entry which is preliminary data.</text>
</comment>
<keyword evidence="8" id="KW-0443">Lipid metabolism</keyword>
<dbReference type="GO" id="GO:0016627">
    <property type="term" value="F:oxidoreductase activity, acting on the CH-CH group of donors"/>
    <property type="evidence" value="ECO:0007669"/>
    <property type="project" value="InterPro"/>
</dbReference>
<keyword evidence="3" id="KW-0444">Lipid biosynthesis</keyword>
<dbReference type="Gene3D" id="3.10.20.90">
    <property type="entry name" value="Phosphatidylinositol 3-kinase Catalytic Subunit, Chain A, domain 1"/>
    <property type="match status" value="1"/>
</dbReference>
<dbReference type="SUPFAM" id="SSF54236">
    <property type="entry name" value="Ubiquitin-like"/>
    <property type="match status" value="1"/>
</dbReference>
<dbReference type="GO" id="GO:0005789">
    <property type="term" value="C:endoplasmic reticulum membrane"/>
    <property type="evidence" value="ECO:0007669"/>
    <property type="project" value="UniProtKB-SubCell"/>
</dbReference>
<comment type="subcellular location">
    <subcellularLocation>
        <location evidence="1">Endoplasmic reticulum membrane</location>
        <topology evidence="1">Multi-pass membrane protein</topology>
    </subcellularLocation>
</comment>
<evidence type="ECO:0000313" key="12">
    <source>
        <dbReference type="EMBL" id="RSH93376.1"/>
    </source>
</evidence>
<evidence type="ECO:0000259" key="11">
    <source>
        <dbReference type="Pfam" id="PF02544"/>
    </source>
</evidence>
<keyword evidence="5" id="KW-0521">NADP</keyword>
<keyword evidence="4 10" id="KW-0812">Transmembrane</keyword>